<dbReference type="EMBL" id="QFYS01000010">
    <property type="protein sequence ID" value="RAK62797.1"/>
    <property type="molecule type" value="Genomic_DNA"/>
</dbReference>
<organism evidence="2 3">
    <name type="scientific">Phenylobacterium kunshanense</name>
    <dbReference type="NCBI Taxonomy" id="1445034"/>
    <lineage>
        <taxon>Bacteria</taxon>
        <taxon>Pseudomonadati</taxon>
        <taxon>Pseudomonadota</taxon>
        <taxon>Alphaproteobacteria</taxon>
        <taxon>Caulobacterales</taxon>
        <taxon>Caulobacteraceae</taxon>
        <taxon>Phenylobacterium</taxon>
    </lineage>
</organism>
<dbReference type="Pfam" id="PF05751">
    <property type="entry name" value="FixH"/>
    <property type="match status" value="1"/>
</dbReference>
<dbReference type="AlphaFoldDB" id="A0A328B7C5"/>
<dbReference type="InterPro" id="IPR008620">
    <property type="entry name" value="FixH"/>
</dbReference>
<keyword evidence="1" id="KW-1133">Transmembrane helix</keyword>
<proteinExistence type="predicted"/>
<keyword evidence="3" id="KW-1185">Reference proteome</keyword>
<feature type="transmembrane region" description="Helical" evidence="1">
    <location>
        <begin position="20"/>
        <end position="42"/>
    </location>
</feature>
<dbReference type="InterPro" id="IPR018037">
    <property type="entry name" value="FixH_proteobacterial"/>
</dbReference>
<keyword evidence="1" id="KW-0472">Membrane</keyword>
<reference evidence="2 3" key="1">
    <citation type="submission" date="2018-05" db="EMBL/GenBank/DDBJ databases">
        <authorList>
            <person name="Lanie J.A."/>
            <person name="Ng W.-L."/>
            <person name="Kazmierczak K.M."/>
            <person name="Andrzejewski T.M."/>
            <person name="Davidsen T.M."/>
            <person name="Wayne K.J."/>
            <person name="Tettelin H."/>
            <person name="Glass J.I."/>
            <person name="Rusch D."/>
            <person name="Podicherti R."/>
            <person name="Tsui H.-C.T."/>
            <person name="Winkler M.E."/>
        </authorList>
    </citation>
    <scope>NUCLEOTIDE SEQUENCE [LARGE SCALE GENOMIC DNA]</scope>
    <source>
        <strain evidence="2 3">BUT-10</strain>
    </source>
</reference>
<evidence type="ECO:0000256" key="1">
    <source>
        <dbReference type="SAM" id="Phobius"/>
    </source>
</evidence>
<sequence>MSAMPSSSRKPFEVRGWHVFAGVAAFFAVVITVDVIFTVLAVRTFPGQVSVTPYEDGLLYNRKIAQMEAQEQLGWQAAAEAQPRAVMLQFQDREGRPVQGLKIVGRLERPATEAGKIALSFKEAAPGRYVAPAGPAPGGWDLTAEATGTAGETFLAERRLTWP</sequence>
<accession>A0A328B7C5</accession>
<gene>
    <name evidence="2" type="ORF">DJ019_18245</name>
</gene>
<comment type="caution">
    <text evidence="2">The sequence shown here is derived from an EMBL/GenBank/DDBJ whole genome shotgun (WGS) entry which is preliminary data.</text>
</comment>
<protein>
    <submittedName>
        <fullName evidence="2">Ferredoxin</fullName>
    </submittedName>
</protein>
<name>A0A328B7C5_9CAUL</name>
<dbReference type="Proteomes" id="UP000249524">
    <property type="component" value="Unassembled WGS sequence"/>
</dbReference>
<keyword evidence="1" id="KW-0812">Transmembrane</keyword>
<evidence type="ECO:0000313" key="3">
    <source>
        <dbReference type="Proteomes" id="UP000249524"/>
    </source>
</evidence>
<dbReference type="PIRSF" id="PIRSF011386">
    <property type="entry name" value="FixH"/>
    <property type="match status" value="1"/>
</dbReference>
<dbReference type="OrthoDB" id="1495896at2"/>
<evidence type="ECO:0000313" key="2">
    <source>
        <dbReference type="EMBL" id="RAK62797.1"/>
    </source>
</evidence>